<dbReference type="PROSITE" id="PS01124">
    <property type="entry name" value="HTH_ARAC_FAMILY_2"/>
    <property type="match status" value="1"/>
</dbReference>
<keyword evidence="3" id="KW-0804">Transcription</keyword>
<dbReference type="Proteomes" id="UP000186132">
    <property type="component" value="Unassembled WGS sequence"/>
</dbReference>
<evidence type="ECO:0000256" key="2">
    <source>
        <dbReference type="ARBA" id="ARBA00023125"/>
    </source>
</evidence>
<name>A0A1M5REF5_9ACTN</name>
<evidence type="ECO:0000313" key="7">
    <source>
        <dbReference type="Proteomes" id="UP000186132"/>
    </source>
</evidence>
<dbReference type="SMART" id="SM00342">
    <property type="entry name" value="HTH_ARAC"/>
    <property type="match status" value="1"/>
</dbReference>
<dbReference type="InterPro" id="IPR009057">
    <property type="entry name" value="Homeodomain-like_sf"/>
</dbReference>
<proteinExistence type="predicted"/>
<gene>
    <name evidence="6" type="ORF">SAMN05443575_3527</name>
</gene>
<accession>A0A1M5REF5</accession>
<dbReference type="SUPFAM" id="SSF46689">
    <property type="entry name" value="Homeodomain-like"/>
    <property type="match status" value="1"/>
</dbReference>
<dbReference type="GO" id="GO:0003700">
    <property type="term" value="F:DNA-binding transcription factor activity"/>
    <property type="evidence" value="ECO:0007669"/>
    <property type="project" value="InterPro"/>
</dbReference>
<feature type="domain" description="HTH araC/xylS-type" evidence="5">
    <location>
        <begin position="270"/>
        <end position="366"/>
    </location>
</feature>
<dbReference type="InterPro" id="IPR032687">
    <property type="entry name" value="AraC-type_N"/>
</dbReference>
<evidence type="ECO:0000256" key="4">
    <source>
        <dbReference type="SAM" id="MobiDB-lite"/>
    </source>
</evidence>
<dbReference type="OrthoDB" id="5241536at2"/>
<evidence type="ECO:0000313" key="6">
    <source>
        <dbReference type="EMBL" id="SHH24715.1"/>
    </source>
</evidence>
<dbReference type="Pfam" id="PF12833">
    <property type="entry name" value="HTH_18"/>
    <property type="match status" value="1"/>
</dbReference>
<dbReference type="InterPro" id="IPR018060">
    <property type="entry name" value="HTH_AraC"/>
</dbReference>
<organism evidence="6 7">
    <name type="scientific">Jatrophihabitans endophyticus</name>
    <dbReference type="NCBI Taxonomy" id="1206085"/>
    <lineage>
        <taxon>Bacteria</taxon>
        <taxon>Bacillati</taxon>
        <taxon>Actinomycetota</taxon>
        <taxon>Actinomycetes</taxon>
        <taxon>Jatrophihabitantales</taxon>
        <taxon>Jatrophihabitantaceae</taxon>
        <taxon>Jatrophihabitans</taxon>
    </lineage>
</organism>
<dbReference type="AlphaFoldDB" id="A0A1M5REF5"/>
<evidence type="ECO:0000256" key="3">
    <source>
        <dbReference type="ARBA" id="ARBA00023163"/>
    </source>
</evidence>
<keyword evidence="1" id="KW-0805">Transcription regulation</keyword>
<dbReference type="GO" id="GO:0000976">
    <property type="term" value="F:transcription cis-regulatory region binding"/>
    <property type="evidence" value="ECO:0007669"/>
    <property type="project" value="TreeGrafter"/>
</dbReference>
<dbReference type="RefSeq" id="WP_143168230.1">
    <property type="nucleotide sequence ID" value="NZ_FQVU01000005.1"/>
</dbReference>
<protein>
    <submittedName>
        <fullName evidence="6">Transcriptional regulator, AraC family</fullName>
    </submittedName>
</protein>
<dbReference type="PANTHER" id="PTHR47894:SF1">
    <property type="entry name" value="HTH-TYPE TRANSCRIPTIONAL REGULATOR VQSM"/>
    <property type="match status" value="1"/>
</dbReference>
<dbReference type="PANTHER" id="PTHR47894">
    <property type="entry name" value="HTH-TYPE TRANSCRIPTIONAL REGULATOR GADX"/>
    <property type="match status" value="1"/>
</dbReference>
<feature type="region of interest" description="Disordered" evidence="4">
    <location>
        <begin position="1"/>
        <end position="32"/>
    </location>
</feature>
<keyword evidence="7" id="KW-1185">Reference proteome</keyword>
<evidence type="ECO:0000256" key="1">
    <source>
        <dbReference type="ARBA" id="ARBA00023015"/>
    </source>
</evidence>
<dbReference type="EMBL" id="FQVU01000005">
    <property type="protein sequence ID" value="SHH24715.1"/>
    <property type="molecule type" value="Genomic_DNA"/>
</dbReference>
<sequence>MTAPPSRSTTPRSSVGRPARPEPHPAPGSRASAIGIGSAHMMVRIAQQSGLTAQRVLAGSGLSTDTLLDPDVFIDRAQEVAVARNLAANLTSSEDDEGMLGLRVAQQYRVTTYGVFGWGLMCAPTLREQIRFGGRFLDLSYALCDITAVWDEPDGRVRMRVDDSTVPDDIRPFFRNRSLGGIVTLLRDTIPWPGWLHSVNVTQDRPRGATHHERILQAPVHFSQQYDEVVVNSDRLDVRTPTANDLALALAQRQCEHLVAARRSTATVRERVQQRVLRSFPRVASISEVASAMHTSDRALRRWLTEEATSFSAILDATRRTLAADMLSSGIPPSKAAVQLGYANPASFNHAFQRWYGRCPREYMMLHSPLARRRYPHAARDFAAVGVPTTPSSDSHPTR</sequence>
<feature type="compositionally biased region" description="Low complexity" evidence="4">
    <location>
        <begin position="1"/>
        <end position="14"/>
    </location>
</feature>
<dbReference type="Gene3D" id="1.10.10.60">
    <property type="entry name" value="Homeodomain-like"/>
    <property type="match status" value="1"/>
</dbReference>
<evidence type="ECO:0000259" key="5">
    <source>
        <dbReference type="PROSITE" id="PS01124"/>
    </source>
</evidence>
<dbReference type="GO" id="GO:0005829">
    <property type="term" value="C:cytosol"/>
    <property type="evidence" value="ECO:0007669"/>
    <property type="project" value="TreeGrafter"/>
</dbReference>
<reference evidence="7" key="1">
    <citation type="submission" date="2016-11" db="EMBL/GenBank/DDBJ databases">
        <authorList>
            <person name="Varghese N."/>
            <person name="Submissions S."/>
        </authorList>
    </citation>
    <scope>NUCLEOTIDE SEQUENCE [LARGE SCALE GENOMIC DNA]</scope>
    <source>
        <strain evidence="7">DSM 45627</strain>
    </source>
</reference>
<dbReference type="Pfam" id="PF12625">
    <property type="entry name" value="Arabinose_bd"/>
    <property type="match status" value="1"/>
</dbReference>
<dbReference type="STRING" id="1206085.SAMN05443575_3527"/>
<keyword evidence="2" id="KW-0238">DNA-binding</keyword>